<accession>A0AAI8YDK1</accession>
<dbReference type="AlphaFoldDB" id="A0AAI8YDK1"/>
<gene>
    <name evidence="1" type="ORF">KHLLAP_LOCUS1126</name>
</gene>
<dbReference type="Proteomes" id="UP001295740">
    <property type="component" value="Unassembled WGS sequence"/>
</dbReference>
<sequence>MERPTTAAWGIHINKADFDRLKKGVEPRDMDDKWQISADKPDAADITVVHMRRSWTGKEMFTLKIKGSDGGDGGGKIQEITWEVGPGDDPIEDEEWAKDLATGLYLKSAH</sequence>
<proteinExistence type="predicted"/>
<protein>
    <submittedName>
        <fullName evidence="1">Uu.00g035110.m01.CDS01</fullName>
    </submittedName>
</protein>
<organism evidence="1 2">
    <name type="scientific">Anthostomella pinea</name>
    <dbReference type="NCBI Taxonomy" id="933095"/>
    <lineage>
        <taxon>Eukaryota</taxon>
        <taxon>Fungi</taxon>
        <taxon>Dikarya</taxon>
        <taxon>Ascomycota</taxon>
        <taxon>Pezizomycotina</taxon>
        <taxon>Sordariomycetes</taxon>
        <taxon>Xylariomycetidae</taxon>
        <taxon>Xylariales</taxon>
        <taxon>Xylariaceae</taxon>
        <taxon>Anthostomella</taxon>
    </lineage>
</organism>
<evidence type="ECO:0000313" key="1">
    <source>
        <dbReference type="EMBL" id="CAJ2500658.1"/>
    </source>
</evidence>
<evidence type="ECO:0000313" key="2">
    <source>
        <dbReference type="Proteomes" id="UP001295740"/>
    </source>
</evidence>
<reference evidence="1" key="1">
    <citation type="submission" date="2023-10" db="EMBL/GenBank/DDBJ databases">
        <authorList>
            <person name="Hackl T."/>
        </authorList>
    </citation>
    <scope>NUCLEOTIDE SEQUENCE</scope>
</reference>
<keyword evidence="2" id="KW-1185">Reference proteome</keyword>
<name>A0AAI8YDK1_9PEZI</name>
<dbReference type="EMBL" id="CAUWAG010000003">
    <property type="protein sequence ID" value="CAJ2500658.1"/>
    <property type="molecule type" value="Genomic_DNA"/>
</dbReference>
<comment type="caution">
    <text evidence="1">The sequence shown here is derived from an EMBL/GenBank/DDBJ whole genome shotgun (WGS) entry which is preliminary data.</text>
</comment>